<reference evidence="1" key="1">
    <citation type="submission" date="2015-04" db="UniProtKB">
        <authorList>
            <consortium name="EnsemblPlants"/>
        </authorList>
    </citation>
    <scope>IDENTIFICATION</scope>
    <source>
        <strain evidence="1">SL10</strain>
    </source>
</reference>
<sequence>MIYMQGDLSISTVLRAPTNRRHETCNPVEPRDHPRAADQRISLLQRLHLHTAVDRSIADSPSPSMLLSAADRQAAALDPSLRKSSLNFFAGHTWRAAACVVLAHCPLLSSR</sequence>
<proteinExistence type="predicted"/>
<dbReference type="EnsemblPlants" id="ONIVA07G26480.1">
    <property type="protein sequence ID" value="ONIVA07G26480.1"/>
    <property type="gene ID" value="ONIVA07G26480"/>
</dbReference>
<keyword evidence="2" id="KW-1185">Reference proteome</keyword>
<dbReference type="HOGENOM" id="CLU_2162380_0_0_1"/>
<dbReference type="AlphaFoldDB" id="A0A0E0I5U8"/>
<evidence type="ECO:0000313" key="2">
    <source>
        <dbReference type="Proteomes" id="UP000006591"/>
    </source>
</evidence>
<dbReference type="Proteomes" id="UP000006591">
    <property type="component" value="Chromosome 7"/>
</dbReference>
<evidence type="ECO:0000313" key="1">
    <source>
        <dbReference type="EnsemblPlants" id="ONIVA07G26480.1"/>
    </source>
</evidence>
<protein>
    <submittedName>
        <fullName evidence="1">Uncharacterized protein</fullName>
    </submittedName>
</protein>
<dbReference type="Gramene" id="ONIVA07G26480.1">
    <property type="protein sequence ID" value="ONIVA07G26480.1"/>
    <property type="gene ID" value="ONIVA07G26480"/>
</dbReference>
<name>A0A0E0I5U8_ORYNI</name>
<organism evidence="1">
    <name type="scientific">Oryza nivara</name>
    <name type="common">Indian wild rice</name>
    <name type="synonym">Oryza sativa f. spontanea</name>
    <dbReference type="NCBI Taxonomy" id="4536"/>
    <lineage>
        <taxon>Eukaryota</taxon>
        <taxon>Viridiplantae</taxon>
        <taxon>Streptophyta</taxon>
        <taxon>Embryophyta</taxon>
        <taxon>Tracheophyta</taxon>
        <taxon>Spermatophyta</taxon>
        <taxon>Magnoliopsida</taxon>
        <taxon>Liliopsida</taxon>
        <taxon>Poales</taxon>
        <taxon>Poaceae</taxon>
        <taxon>BOP clade</taxon>
        <taxon>Oryzoideae</taxon>
        <taxon>Oryzeae</taxon>
        <taxon>Oryzinae</taxon>
        <taxon>Oryza</taxon>
    </lineage>
</organism>
<accession>A0A0E0I5U8</accession>
<reference evidence="1" key="2">
    <citation type="submission" date="2018-04" db="EMBL/GenBank/DDBJ databases">
        <title>OnivRS2 (Oryza nivara Reference Sequence Version 2).</title>
        <authorList>
            <person name="Zhang J."/>
            <person name="Kudrna D."/>
            <person name="Lee S."/>
            <person name="Talag J."/>
            <person name="Rajasekar S."/>
            <person name="Welchert J."/>
            <person name="Hsing Y.-I."/>
            <person name="Wing R.A."/>
        </authorList>
    </citation>
    <scope>NUCLEOTIDE SEQUENCE [LARGE SCALE GENOMIC DNA]</scope>
    <source>
        <strain evidence="1">SL10</strain>
    </source>
</reference>